<dbReference type="Pfam" id="PF02325">
    <property type="entry name" value="CCB3_YggT"/>
    <property type="match status" value="2"/>
</dbReference>
<sequence>MENLIIAPLHLIITIYIWVIIASAIFSFLQVDPRQPVVEVIERMTQPAFTFIRQKMPYVVISGVDLSPLVLLVGLEFLDNVLIGSLAFAILQMIHAIIFTFVIIIIIASVLSFMRVDPYNPIVASINRLTHPMFQWVHRKFPFLIISGIDLSPIAIIIALQLLDTFLAQLFVGL</sequence>
<evidence type="ECO:0000256" key="1">
    <source>
        <dbReference type="SAM" id="Phobius"/>
    </source>
</evidence>
<proteinExistence type="predicted"/>
<feature type="transmembrane region" description="Helical" evidence="1">
    <location>
        <begin position="81"/>
        <end position="111"/>
    </location>
</feature>
<dbReference type="AlphaFoldDB" id="A0A1W1CNW8"/>
<feature type="transmembrane region" description="Helical" evidence="1">
    <location>
        <begin position="141"/>
        <end position="163"/>
    </location>
</feature>
<keyword evidence="1" id="KW-0472">Membrane</keyword>
<feature type="transmembrane region" description="Helical" evidence="1">
    <location>
        <begin position="56"/>
        <end position="75"/>
    </location>
</feature>
<keyword evidence="1" id="KW-0812">Transmembrane</keyword>
<dbReference type="EMBL" id="FPHN01000226">
    <property type="protein sequence ID" value="SFV67403.1"/>
    <property type="molecule type" value="Genomic_DNA"/>
</dbReference>
<accession>A0A1W1CNW8</accession>
<gene>
    <name evidence="2" type="ORF">MNB_SV-14-1594</name>
</gene>
<organism evidence="2">
    <name type="scientific">hydrothermal vent metagenome</name>
    <dbReference type="NCBI Taxonomy" id="652676"/>
    <lineage>
        <taxon>unclassified sequences</taxon>
        <taxon>metagenomes</taxon>
        <taxon>ecological metagenomes</taxon>
    </lineage>
</organism>
<keyword evidence="1" id="KW-1133">Transmembrane helix</keyword>
<name>A0A1W1CNW8_9ZZZZ</name>
<protein>
    <submittedName>
        <fullName evidence="2">Integral membrane protein YggT, involved in response to extracytoplasmic stress (Osmotic shock)</fullName>
    </submittedName>
</protein>
<evidence type="ECO:0000313" key="2">
    <source>
        <dbReference type="EMBL" id="SFV67403.1"/>
    </source>
</evidence>
<dbReference type="InterPro" id="IPR003425">
    <property type="entry name" value="CCB3/YggT"/>
</dbReference>
<reference evidence="2" key="1">
    <citation type="submission" date="2016-10" db="EMBL/GenBank/DDBJ databases">
        <authorList>
            <person name="de Groot N.N."/>
        </authorList>
    </citation>
    <scope>NUCLEOTIDE SEQUENCE</scope>
</reference>
<dbReference type="GO" id="GO:0016020">
    <property type="term" value="C:membrane"/>
    <property type="evidence" value="ECO:0007669"/>
    <property type="project" value="InterPro"/>
</dbReference>
<feature type="transmembrane region" description="Helical" evidence="1">
    <location>
        <begin position="6"/>
        <end position="29"/>
    </location>
</feature>